<sequence length="79" mass="8663">MQVYTTAVVDTDDCAHVETSVAGSPEEALEWGKRVIRDVYGGTPVSNYEEENIADRGEGGFHVKEKDGSILVHCQSHEL</sequence>
<comment type="caution">
    <text evidence="1">The sequence shown here is derived from an EMBL/GenBank/DDBJ whole genome shotgun (WGS) entry which is preliminary data.</text>
</comment>
<dbReference type="Proteomes" id="UP001155144">
    <property type="component" value="Unassembled WGS sequence"/>
</dbReference>
<evidence type="ECO:0000313" key="2">
    <source>
        <dbReference type="Proteomes" id="UP001155144"/>
    </source>
</evidence>
<reference evidence="1" key="1">
    <citation type="submission" date="2022-08" db="EMBL/GenBank/DDBJ databases">
        <title>Genomic Encyclopedia of Type Strains, Phase V (KMG-V): Genome sequencing to study the core and pangenomes of soil and plant-associated prokaryotes.</title>
        <authorList>
            <person name="Whitman W."/>
        </authorList>
    </citation>
    <scope>NUCLEOTIDE SEQUENCE</scope>
    <source>
        <strain evidence="1">SP3026</strain>
    </source>
</reference>
<dbReference type="EMBL" id="JANUBL010000005">
    <property type="protein sequence ID" value="MCS4122285.1"/>
    <property type="molecule type" value="Genomic_DNA"/>
</dbReference>
<name>A0A9X2V7H8_9BACT</name>
<dbReference type="AlphaFoldDB" id="A0A9X2V7H8"/>
<dbReference type="RefSeq" id="WP_259040265.1">
    <property type="nucleotide sequence ID" value="NZ_JANUAB010000010.1"/>
</dbReference>
<protein>
    <submittedName>
        <fullName evidence="1">Uncharacterized protein</fullName>
    </submittedName>
</protein>
<evidence type="ECO:0000313" key="1">
    <source>
        <dbReference type="EMBL" id="MCS4122285.1"/>
    </source>
</evidence>
<accession>A0A9X2V7H8</accession>
<proteinExistence type="predicted"/>
<gene>
    <name evidence="1" type="ORF">GGP45_002645</name>
</gene>
<organism evidence="1 2">
    <name type="scientific">Salinibacter ruber</name>
    <dbReference type="NCBI Taxonomy" id="146919"/>
    <lineage>
        <taxon>Bacteria</taxon>
        <taxon>Pseudomonadati</taxon>
        <taxon>Rhodothermota</taxon>
        <taxon>Rhodothermia</taxon>
        <taxon>Rhodothermales</taxon>
        <taxon>Salinibacteraceae</taxon>
        <taxon>Salinibacter</taxon>
    </lineage>
</organism>